<dbReference type="EMBL" id="SNRW01024138">
    <property type="protein sequence ID" value="KAA6362494.1"/>
    <property type="molecule type" value="Genomic_DNA"/>
</dbReference>
<comment type="caution">
    <text evidence="2">The sequence shown here is derived from an EMBL/GenBank/DDBJ whole genome shotgun (WGS) entry which is preliminary data.</text>
</comment>
<dbReference type="Proteomes" id="UP000324800">
    <property type="component" value="Unassembled WGS sequence"/>
</dbReference>
<proteinExistence type="predicted"/>
<evidence type="ECO:0000313" key="3">
    <source>
        <dbReference type="Proteomes" id="UP000324800"/>
    </source>
</evidence>
<evidence type="ECO:0008006" key="4">
    <source>
        <dbReference type="Google" id="ProtNLM"/>
    </source>
</evidence>
<sequence length="516" mass="55549">GDDNVGCGHYQWPCVTIKYGLEQSSIASSPNIIGIISGYKLNKQLILGISEQTIKIQNQLSNDDSSKDPGVNSILLIEEEGKLSITAGSVSFDKITFSISQNASSGYVIEGITESANININDCKLMMTSDSEGYSISSGLIELSCGNLIVDNLEIKDIIILNRSVIKLNEGVAQVSVMNCNLRNISKIGERIGGIIELSKNIETSNEEQKINVRIETSSFIQPISTSSSNLEQSSPFIHATVGQLEIIQCSFGSEDEFSQLGAHAIIVEAECSKLIISYSNFTKLLSGGISQESGSGSQASIESCQFTNCGDGSQIAGAVYAVGLPGNNIGEVSIIKSQIISCQGQQAGGIVFMDNVIPLNVKNNYFSWNKAIDEKGSKDIYFLSKGMLDKAGDLEIVAQGYRYDKTDGYVGEVKISGFDSNFAQYLDCKSEGKEDCGEISCGGTKEQTVESCKETIKEEEEEIKDKKSKLSGGAIAGIIIGAVVVIVAIVVIIVIIVFYKKIEFNQTRRSFSRNG</sequence>
<evidence type="ECO:0000313" key="2">
    <source>
        <dbReference type="EMBL" id="KAA6362494.1"/>
    </source>
</evidence>
<name>A0A5J4TW33_9EUKA</name>
<dbReference type="AlphaFoldDB" id="A0A5J4TW33"/>
<feature type="non-terminal residue" evidence="2">
    <location>
        <position position="1"/>
    </location>
</feature>
<reference evidence="2 3" key="1">
    <citation type="submission" date="2019-03" db="EMBL/GenBank/DDBJ databases">
        <title>Single cell metagenomics reveals metabolic interactions within the superorganism composed of flagellate Streblomastix strix and complex community of Bacteroidetes bacteria on its surface.</title>
        <authorList>
            <person name="Treitli S.C."/>
            <person name="Kolisko M."/>
            <person name="Husnik F."/>
            <person name="Keeling P."/>
            <person name="Hampl V."/>
        </authorList>
    </citation>
    <scope>NUCLEOTIDE SEQUENCE [LARGE SCALE GENOMIC DNA]</scope>
    <source>
        <strain evidence="2">ST1C</strain>
    </source>
</reference>
<dbReference type="SUPFAM" id="SSF51126">
    <property type="entry name" value="Pectin lyase-like"/>
    <property type="match status" value="1"/>
</dbReference>
<dbReference type="InterPro" id="IPR011050">
    <property type="entry name" value="Pectin_lyase_fold/virulence"/>
</dbReference>
<feature type="transmembrane region" description="Helical" evidence="1">
    <location>
        <begin position="475"/>
        <end position="500"/>
    </location>
</feature>
<keyword evidence="1" id="KW-0812">Transmembrane</keyword>
<evidence type="ECO:0000256" key="1">
    <source>
        <dbReference type="SAM" id="Phobius"/>
    </source>
</evidence>
<accession>A0A5J4TW33</accession>
<gene>
    <name evidence="2" type="ORF">EZS28_041979</name>
</gene>
<organism evidence="2 3">
    <name type="scientific">Streblomastix strix</name>
    <dbReference type="NCBI Taxonomy" id="222440"/>
    <lineage>
        <taxon>Eukaryota</taxon>
        <taxon>Metamonada</taxon>
        <taxon>Preaxostyla</taxon>
        <taxon>Oxymonadida</taxon>
        <taxon>Streblomastigidae</taxon>
        <taxon>Streblomastix</taxon>
    </lineage>
</organism>
<keyword evidence="1" id="KW-1133">Transmembrane helix</keyword>
<keyword evidence="1" id="KW-0472">Membrane</keyword>
<protein>
    <recommendedName>
        <fullName evidence="4">Right handed beta helix domain-containing protein</fullName>
    </recommendedName>
</protein>